<dbReference type="PROSITE" id="PS00745">
    <property type="entry name" value="RF_PROK_I"/>
    <property type="match status" value="1"/>
</dbReference>
<dbReference type="RefSeq" id="WP_316774297.1">
    <property type="nucleotide sequence ID" value="NZ_JASMWN010000003.1"/>
</dbReference>
<gene>
    <name evidence="4 7" type="primary">prfB</name>
    <name evidence="7" type="ORF">QO231_06055</name>
</gene>
<dbReference type="InterPro" id="IPR004374">
    <property type="entry name" value="PrfB"/>
</dbReference>
<evidence type="ECO:0000256" key="3">
    <source>
        <dbReference type="ARBA" id="ARBA00022917"/>
    </source>
</evidence>
<evidence type="ECO:0000256" key="1">
    <source>
        <dbReference type="ARBA" id="ARBA00010835"/>
    </source>
</evidence>
<name>A0ABU3VBG8_9RHOB</name>
<dbReference type="EMBL" id="JASMWN010000003">
    <property type="protein sequence ID" value="MDU9003418.1"/>
    <property type="molecule type" value="Genomic_DNA"/>
</dbReference>
<reference evidence="8" key="1">
    <citation type="submission" date="2023-05" db="EMBL/GenBank/DDBJ databases">
        <title>Sedimentitalea sp. nov. JM2-8.</title>
        <authorList>
            <person name="Huang J."/>
        </authorList>
    </citation>
    <scope>NUCLEOTIDE SEQUENCE [LARGE SCALE GENOMIC DNA]</scope>
    <source>
        <strain evidence="8">KHS03</strain>
    </source>
</reference>
<dbReference type="Pfam" id="PF00472">
    <property type="entry name" value="RF-1"/>
    <property type="match status" value="1"/>
</dbReference>
<evidence type="ECO:0000313" key="8">
    <source>
        <dbReference type="Proteomes" id="UP001255416"/>
    </source>
</evidence>
<dbReference type="SUPFAM" id="SSF75620">
    <property type="entry name" value="Release factor"/>
    <property type="match status" value="1"/>
</dbReference>
<dbReference type="SMART" id="SM00937">
    <property type="entry name" value="PCRF"/>
    <property type="match status" value="1"/>
</dbReference>
<accession>A0ABU3VBG8</accession>
<dbReference type="InterPro" id="IPR045853">
    <property type="entry name" value="Pep_chain_release_fac_I_sf"/>
</dbReference>
<evidence type="ECO:0000256" key="2">
    <source>
        <dbReference type="ARBA" id="ARBA00022481"/>
    </source>
</evidence>
<dbReference type="Gene3D" id="3.30.70.1660">
    <property type="match status" value="1"/>
</dbReference>
<dbReference type="Pfam" id="PF03462">
    <property type="entry name" value="PCRF"/>
    <property type="match status" value="1"/>
</dbReference>
<dbReference type="InterPro" id="IPR000352">
    <property type="entry name" value="Pep_chain_release_fac_I"/>
</dbReference>
<sequence length="375" mass="41569">MRAETQNTVAEIEKSLELLAQRLDWETAPHRLEEFNARVEDPNLWDDPDAAQKLMRDRQMLVDAMETYETIKRDMSDNVEMIELGEMEDDQEVVTDAEKALKALAVKAAQKELEALLDGEADGNDTFLEINAGAGGTESCDWASMLARMYVRWAEKKGYKVELQSESAGDEAGIKSATYKISGQNAYGWLKSESGVHRLVRISPFDSAAKRHTSFSSVWVYPVVDDNIEIEVNAADIRIDTYRSSGAGGQHVNTTDSAVRITHHPTGIVVTSSEKSQHQNRDIAMKALKSRLYQLELDKRNAAINEAHENKGDAGWGNQIRSYVLQPYQMVKDLRTNHETSDTKGVLDGDLDGFMGATLALDVTGKSRAEAQGAG</sequence>
<keyword evidence="2 4" id="KW-0488">Methylation</keyword>
<dbReference type="Gene3D" id="3.30.160.20">
    <property type="match status" value="1"/>
</dbReference>
<comment type="PTM">
    <text evidence="4">Methylated by PrmC. Methylation increases the termination efficiency of RF2.</text>
</comment>
<proteinExistence type="inferred from homology"/>
<keyword evidence="8" id="KW-1185">Reference proteome</keyword>
<evidence type="ECO:0000313" key="7">
    <source>
        <dbReference type="EMBL" id="MDU9003418.1"/>
    </source>
</evidence>
<feature type="domain" description="Prokaryotic-type class I peptide chain release factors" evidence="6">
    <location>
        <begin position="243"/>
        <end position="259"/>
    </location>
</feature>
<comment type="subcellular location">
    <subcellularLocation>
        <location evidence="4">Cytoplasm</location>
    </subcellularLocation>
</comment>
<dbReference type="Gene3D" id="1.20.58.410">
    <property type="entry name" value="Release factor"/>
    <property type="match status" value="1"/>
</dbReference>
<comment type="function">
    <text evidence="4">Peptide chain release factor 2 directs the termination of translation in response to the peptide chain termination codons UGA and UAA.</text>
</comment>
<dbReference type="PANTHER" id="PTHR43116">
    <property type="entry name" value="PEPTIDE CHAIN RELEASE FACTOR 2"/>
    <property type="match status" value="1"/>
</dbReference>
<evidence type="ECO:0000259" key="6">
    <source>
        <dbReference type="PROSITE" id="PS00745"/>
    </source>
</evidence>
<evidence type="ECO:0000256" key="4">
    <source>
        <dbReference type="HAMAP-Rule" id="MF_00094"/>
    </source>
</evidence>
<comment type="caution">
    <text evidence="7">The sequence shown here is derived from an EMBL/GenBank/DDBJ whole genome shotgun (WGS) entry which is preliminary data.</text>
</comment>
<dbReference type="Proteomes" id="UP001255416">
    <property type="component" value="Unassembled WGS sequence"/>
</dbReference>
<comment type="similarity">
    <text evidence="1 4">Belongs to the prokaryotic/mitochondrial release factor family.</text>
</comment>
<keyword evidence="4" id="KW-0963">Cytoplasm</keyword>
<evidence type="ECO:0000256" key="5">
    <source>
        <dbReference type="NCBIfam" id="TIGR00020"/>
    </source>
</evidence>
<protein>
    <recommendedName>
        <fullName evidence="4 5">Peptide chain release factor 2</fullName>
        <shortName evidence="4">RF-2</shortName>
    </recommendedName>
</protein>
<dbReference type="NCBIfam" id="TIGR00020">
    <property type="entry name" value="prfB"/>
    <property type="match status" value="1"/>
</dbReference>
<keyword evidence="3 4" id="KW-0648">Protein biosynthesis</keyword>
<dbReference type="PANTHER" id="PTHR43116:SF3">
    <property type="entry name" value="CLASS I PEPTIDE CHAIN RELEASE FACTOR"/>
    <property type="match status" value="1"/>
</dbReference>
<feature type="modified residue" description="N5-methylglutamine" evidence="4">
    <location>
        <position position="250"/>
    </location>
</feature>
<organism evidence="7 8">
    <name type="scientific">Sedimentitalea todarodis</name>
    <dbReference type="NCBI Taxonomy" id="1631240"/>
    <lineage>
        <taxon>Bacteria</taxon>
        <taxon>Pseudomonadati</taxon>
        <taxon>Pseudomonadota</taxon>
        <taxon>Alphaproteobacteria</taxon>
        <taxon>Rhodobacterales</taxon>
        <taxon>Paracoccaceae</taxon>
        <taxon>Sedimentitalea</taxon>
    </lineage>
</organism>
<dbReference type="HAMAP" id="MF_00094">
    <property type="entry name" value="Rel_fac_2"/>
    <property type="match status" value="1"/>
</dbReference>
<dbReference type="InterPro" id="IPR005139">
    <property type="entry name" value="PCRF"/>
</dbReference>